<dbReference type="AlphaFoldDB" id="A0A225WMD8"/>
<dbReference type="EMBL" id="NBNE01000633">
    <property type="protein sequence ID" value="OWZ18157.1"/>
    <property type="molecule type" value="Genomic_DNA"/>
</dbReference>
<feature type="domain" description="Integrase catalytic" evidence="1">
    <location>
        <begin position="164"/>
        <end position="290"/>
    </location>
</feature>
<proteinExistence type="predicted"/>
<dbReference type="PANTHER" id="PTHR42648:SF28">
    <property type="entry name" value="TRANSPOSON-ENCODED PROTEIN WITH RIBONUCLEASE H-LIKE AND RETROVIRUS ZINC FINGER-LIKE DOMAINS"/>
    <property type="match status" value="1"/>
</dbReference>
<dbReference type="InterPro" id="IPR039537">
    <property type="entry name" value="Retrotran_Ty1/copia-like"/>
</dbReference>
<dbReference type="PANTHER" id="PTHR42648">
    <property type="entry name" value="TRANSPOSASE, PUTATIVE-RELATED"/>
    <property type="match status" value="1"/>
</dbReference>
<dbReference type="SUPFAM" id="SSF53098">
    <property type="entry name" value="Ribonuclease H-like"/>
    <property type="match status" value="1"/>
</dbReference>
<dbReference type="InterPro" id="IPR012337">
    <property type="entry name" value="RNaseH-like_sf"/>
</dbReference>
<name>A0A225WMD8_9STRA</name>
<keyword evidence="3" id="KW-1185">Reference proteome</keyword>
<dbReference type="OrthoDB" id="125830at2759"/>
<dbReference type="GO" id="GO:0003676">
    <property type="term" value="F:nucleic acid binding"/>
    <property type="evidence" value="ECO:0007669"/>
    <property type="project" value="InterPro"/>
</dbReference>
<comment type="caution">
    <text evidence="2">The sequence shown here is derived from an EMBL/GenBank/DDBJ whole genome shotgun (WGS) entry which is preliminary data.</text>
</comment>
<evidence type="ECO:0000313" key="2">
    <source>
        <dbReference type="EMBL" id="OWZ18157.1"/>
    </source>
</evidence>
<accession>A0A225WMD8</accession>
<dbReference type="Pfam" id="PF13976">
    <property type="entry name" value="gag_pre-integrs"/>
    <property type="match status" value="1"/>
</dbReference>
<protein>
    <recommendedName>
        <fullName evidence="1">Integrase catalytic domain-containing protein</fullName>
    </recommendedName>
</protein>
<evidence type="ECO:0000313" key="3">
    <source>
        <dbReference type="Proteomes" id="UP000198211"/>
    </source>
</evidence>
<dbReference type="PROSITE" id="PS50994">
    <property type="entry name" value="INTEGRASE"/>
    <property type="match status" value="1"/>
</dbReference>
<dbReference type="Gene3D" id="3.30.420.10">
    <property type="entry name" value="Ribonuclease H-like superfamily/Ribonuclease H"/>
    <property type="match status" value="1"/>
</dbReference>
<dbReference type="InterPro" id="IPR036397">
    <property type="entry name" value="RNaseH_sf"/>
</dbReference>
<dbReference type="GO" id="GO:0015074">
    <property type="term" value="P:DNA integration"/>
    <property type="evidence" value="ECO:0007669"/>
    <property type="project" value="InterPro"/>
</dbReference>
<gene>
    <name evidence="2" type="ORF">PHMEG_0007797</name>
</gene>
<sequence>MLTPKRRVIDEKIVLVCLEGLLYVPKAGCNLYSPGLALEYGFKMSWDQDTMMFGMMFDGIEVLRAVHKHRLWAFIAHNIGGVNVDKKTTLVKRHIVANFAVTDGVEDTDVWHAHLGHPCPEYILLMVDRSMAKGIMLKKRGKMDCADCHFGKQRCKTYKKSLERNIAQVNGMIFADLLIPGLHNGTRYSAVLVVTDGVSRFVTTYLLRSKSKDEVNGVDTAVTGRWNAEKEFSDEQDGVIRPVKQVLMDKSAEICNNSIARWYAKKGIFHTKVGPKSSQLNLVERTHQTLIGMSAVYIKNKVLCKSTGRTPYGIMYGSKPKIHHIRTLGSLVYCHTPLTKRKKLEVNCKVGFLIDYKEDDVDCQEYFPTEHQKGFVANVKVNETIKYKNRYDLDDVEYDSEESQRAECDVNSVCDDSNIEMQSAVVSADDLNEAEQELWDMVHNIQQRSSSGLADSD</sequence>
<organism evidence="2 3">
    <name type="scientific">Phytophthora megakarya</name>
    <dbReference type="NCBI Taxonomy" id="4795"/>
    <lineage>
        <taxon>Eukaryota</taxon>
        <taxon>Sar</taxon>
        <taxon>Stramenopiles</taxon>
        <taxon>Oomycota</taxon>
        <taxon>Peronosporomycetes</taxon>
        <taxon>Peronosporales</taxon>
        <taxon>Peronosporaceae</taxon>
        <taxon>Phytophthora</taxon>
    </lineage>
</organism>
<dbReference type="InterPro" id="IPR025724">
    <property type="entry name" value="GAG-pre-integrase_dom"/>
</dbReference>
<dbReference type="Proteomes" id="UP000198211">
    <property type="component" value="Unassembled WGS sequence"/>
</dbReference>
<reference evidence="3" key="1">
    <citation type="submission" date="2017-03" db="EMBL/GenBank/DDBJ databases">
        <title>Phytopthora megakarya and P. palmivora, two closely related causual agents of cacao black pod achieved similar genome size and gene model numbers by different mechanisms.</title>
        <authorList>
            <person name="Ali S."/>
            <person name="Shao J."/>
            <person name="Larry D.J."/>
            <person name="Kronmiller B."/>
            <person name="Shen D."/>
            <person name="Strem M.D."/>
            <person name="Melnick R.L."/>
            <person name="Guiltinan M.J."/>
            <person name="Tyler B.M."/>
            <person name="Meinhardt L.W."/>
            <person name="Bailey B.A."/>
        </authorList>
    </citation>
    <scope>NUCLEOTIDE SEQUENCE [LARGE SCALE GENOMIC DNA]</scope>
    <source>
        <strain evidence="3">zdho120</strain>
    </source>
</reference>
<evidence type="ECO:0000259" key="1">
    <source>
        <dbReference type="PROSITE" id="PS50994"/>
    </source>
</evidence>
<dbReference type="InterPro" id="IPR001584">
    <property type="entry name" value="Integrase_cat-core"/>
</dbReference>